<name>A0ABT3GLJ8_9BACT</name>
<sequence>MKKTILPFLLTGSAIVPLHGQLVGTENFTYADGNIADKNGGSGFDFNNITDVHTPTKSDWESTGGTATVTGNALVTSGGGAKREYNGPIEGAAGGDGDDTERSGAVRGTGRVFYRFTMTRGAGTTWAGASSYDFGADERAFFGSPGGNGVSGQVEWGCQIAGSTTYRSGIPADNLTHTFVAVLDFDYDRIALWVDPSATDYYDPVNGSHSADAFGAYTPNNWSTAVRLASSASTTFDDLSVGLDPLSVGLKNSTDVDQDGLPASWEEFFSLDDNDNGTTGESAPGAKDGPNGALGDPDDDNLSNAIEFADKTFPNAQDTDGDGLDDDEEKPLNTNPLLEDTDGDHLTDGSEVDTTLTNPLSPDTDTGGTADFTEDALGTVPRTGNAGDDPASNGNMELVALEFFDTYSDGPVTGLADGLGWDYDNSALGETFLGHTTLASTWTTVGGNPVVQSGTLLTQESSTKRAFHGGTNRANAVVGEAAGYWREDAAATGVNGSDVLYVKVNITRQAGATWSGLSLYDFGAEKIFLGVPNGVNPTSGLREYGVEQTPGNITVYSGVPSVTGTPATLVARYDFAASRVDLWVNPDLGESEGSSPILATLNVAPAQMKATALRLGSGGTGTTGWDQLVVGTTWNTLSSLPSDSDGDGMPDAYEELHGFDPDVDDADDDADSDRSTNKEEYEAGTLPRDNDSDNDGLFDGDEAPEGASPLNPDTDGDGVNDGDEVLEYHSDPTVVDTDEDGQTDGGEVQGNGVATSDPIDPDDTIGAPLGLIGIEDFSYTDGTIQDLTGGLYFDYENWLFNGPFLGHTTTTSDWDGTAMVAGGKLVTQETSASRDFNGPSEGAGNNGAPTDARMGAIIDDANFDTGVVYFRTTMTRRAGATLSVFGPDDFGQERLGFGIVDNGGVPQWGIREGAVVTTDGGLLAVAPDQTYTVVGKLDHPGNLLTLWVNPNLAANEAGNAPHVTRVYTGTNWASGVRFTSTGTGNTEWDDVVVSTTWEQLVGEPSSAIQLSAAYNAVAGTLSITAAGIPEGETFHLRSSTNLESFVPLVPPFDFDSTTPQPFVVPVTPGTVPKLFFRAEEGASPAP</sequence>
<evidence type="ECO:0000256" key="3">
    <source>
        <dbReference type="ARBA" id="ARBA00022729"/>
    </source>
</evidence>
<dbReference type="Proteomes" id="UP001320876">
    <property type="component" value="Unassembled WGS sequence"/>
</dbReference>
<dbReference type="Pfam" id="PF18884">
    <property type="entry name" value="TSP3_bac"/>
    <property type="match status" value="4"/>
</dbReference>
<reference evidence="6 7" key="1">
    <citation type="submission" date="2022-10" db="EMBL/GenBank/DDBJ databases">
        <title>Luteolibacter arcticus strain CCTCC AB 2014275, whole genome shotgun sequencing project.</title>
        <authorList>
            <person name="Zhao G."/>
            <person name="Shen L."/>
        </authorList>
    </citation>
    <scope>NUCLEOTIDE SEQUENCE [LARGE SCALE GENOMIC DNA]</scope>
    <source>
        <strain evidence="6 7">CCTCC AB 2014275</strain>
    </source>
</reference>
<evidence type="ECO:0000256" key="5">
    <source>
        <dbReference type="SAM" id="MobiDB-lite"/>
    </source>
</evidence>
<feature type="compositionally biased region" description="Basic and acidic residues" evidence="5">
    <location>
        <begin position="672"/>
        <end position="681"/>
    </location>
</feature>
<feature type="compositionally biased region" description="Polar residues" evidence="5">
    <location>
        <begin position="352"/>
        <end position="367"/>
    </location>
</feature>
<feature type="region of interest" description="Disordered" evidence="5">
    <location>
        <begin position="639"/>
        <end position="762"/>
    </location>
</feature>
<evidence type="ECO:0000256" key="4">
    <source>
        <dbReference type="ARBA" id="ARBA00022837"/>
    </source>
</evidence>
<keyword evidence="2" id="KW-0964">Secreted</keyword>
<dbReference type="PANTHER" id="PTHR37467:SF1">
    <property type="entry name" value="EXPORTED CALCIUM-BINDING GLYCOPROTEIN"/>
    <property type="match status" value="1"/>
</dbReference>
<evidence type="ECO:0000313" key="7">
    <source>
        <dbReference type="Proteomes" id="UP001320876"/>
    </source>
</evidence>
<feature type="compositionally biased region" description="Acidic residues" evidence="5">
    <location>
        <begin position="661"/>
        <end position="671"/>
    </location>
</feature>
<keyword evidence="4" id="KW-0106">Calcium</keyword>
<proteinExistence type="predicted"/>
<dbReference type="InterPro" id="IPR059100">
    <property type="entry name" value="TSP3_bac"/>
</dbReference>
<keyword evidence="7" id="KW-1185">Reference proteome</keyword>
<feature type="region of interest" description="Disordered" evidence="5">
    <location>
        <begin position="829"/>
        <end position="848"/>
    </location>
</feature>
<evidence type="ECO:0000256" key="1">
    <source>
        <dbReference type="ARBA" id="ARBA00004613"/>
    </source>
</evidence>
<dbReference type="RefSeq" id="WP_264488503.1">
    <property type="nucleotide sequence ID" value="NZ_JAPDDT010000008.1"/>
</dbReference>
<organism evidence="6 7">
    <name type="scientific">Luteolibacter arcticus</name>
    <dbReference type="NCBI Taxonomy" id="1581411"/>
    <lineage>
        <taxon>Bacteria</taxon>
        <taxon>Pseudomonadati</taxon>
        <taxon>Verrucomicrobiota</taxon>
        <taxon>Verrucomicrobiia</taxon>
        <taxon>Verrucomicrobiales</taxon>
        <taxon>Verrucomicrobiaceae</taxon>
        <taxon>Luteolibacter</taxon>
    </lineage>
</organism>
<feature type="region of interest" description="Disordered" evidence="5">
    <location>
        <begin position="268"/>
        <end position="372"/>
    </location>
</feature>
<comment type="subcellular location">
    <subcellularLocation>
        <location evidence="1">Secreted</location>
    </subcellularLocation>
</comment>
<dbReference type="InterPro" id="IPR053180">
    <property type="entry name" value="Ca-binding_acidic-repeat"/>
</dbReference>
<feature type="compositionally biased region" description="Acidic residues" evidence="5">
    <location>
        <begin position="714"/>
        <end position="725"/>
    </location>
</feature>
<feature type="compositionally biased region" description="Acidic residues" evidence="5">
    <location>
        <begin position="692"/>
        <end position="704"/>
    </location>
</feature>
<gene>
    <name evidence="6" type="ORF">OKA05_17635</name>
</gene>
<keyword evidence="3" id="KW-0732">Signal</keyword>
<accession>A0ABT3GLJ8</accession>
<evidence type="ECO:0000313" key="6">
    <source>
        <dbReference type="EMBL" id="MCW1924393.1"/>
    </source>
</evidence>
<feature type="compositionally biased region" description="Low complexity" evidence="5">
    <location>
        <begin position="639"/>
        <end position="651"/>
    </location>
</feature>
<feature type="region of interest" description="Disordered" evidence="5">
    <location>
        <begin position="78"/>
        <end position="104"/>
    </location>
</feature>
<evidence type="ECO:0000256" key="2">
    <source>
        <dbReference type="ARBA" id="ARBA00022525"/>
    </source>
</evidence>
<dbReference type="PANTHER" id="PTHR37467">
    <property type="entry name" value="EXPORTED CALCIUM-BINDING GLYCOPROTEIN-RELATED"/>
    <property type="match status" value="1"/>
</dbReference>
<dbReference type="EMBL" id="JAPDDT010000008">
    <property type="protein sequence ID" value="MCW1924393.1"/>
    <property type="molecule type" value="Genomic_DNA"/>
</dbReference>
<comment type="caution">
    <text evidence="6">The sequence shown here is derived from an EMBL/GenBank/DDBJ whole genome shotgun (WGS) entry which is preliminary data.</text>
</comment>
<protein>
    <submittedName>
        <fullName evidence="6">Uncharacterized protein</fullName>
    </submittedName>
</protein>
<feature type="compositionally biased region" description="Acidic residues" evidence="5">
    <location>
        <begin position="319"/>
        <end position="329"/>
    </location>
</feature>